<sequence length="157" mass="16560">MKTSIEKGRVPAPSVRRLTALLMLVSLVGCSGSNDPKLAPVTGRLTFNGEPVADAIVTFRGVNAARYSSGTTDSDGKFSLSTYEPGDGALIGENVVTVAISDDIDPGLSREEYAKQQAKQRKPKAGILPEQYADPMTSGLLVTVANGQNDIPLELPQ</sequence>
<dbReference type="EMBL" id="JAMXLR010000017">
    <property type="protein sequence ID" value="MCO6043114.1"/>
    <property type="molecule type" value="Genomic_DNA"/>
</dbReference>
<accession>A0A9X2FB55</accession>
<gene>
    <name evidence="1" type="ORF">NG895_04280</name>
</gene>
<evidence type="ECO:0000313" key="1">
    <source>
        <dbReference type="EMBL" id="MCO6043114.1"/>
    </source>
</evidence>
<organism evidence="1 2">
    <name type="scientific">Aeoliella straminimaris</name>
    <dbReference type="NCBI Taxonomy" id="2954799"/>
    <lineage>
        <taxon>Bacteria</taxon>
        <taxon>Pseudomonadati</taxon>
        <taxon>Planctomycetota</taxon>
        <taxon>Planctomycetia</taxon>
        <taxon>Pirellulales</taxon>
        <taxon>Lacipirellulaceae</taxon>
        <taxon>Aeoliella</taxon>
    </lineage>
</organism>
<dbReference type="SUPFAM" id="SSF49464">
    <property type="entry name" value="Carboxypeptidase regulatory domain-like"/>
    <property type="match status" value="1"/>
</dbReference>
<dbReference type="AlphaFoldDB" id="A0A9X2FB55"/>
<dbReference type="PROSITE" id="PS51257">
    <property type="entry name" value="PROKAR_LIPOPROTEIN"/>
    <property type="match status" value="1"/>
</dbReference>
<dbReference type="InterPro" id="IPR008969">
    <property type="entry name" value="CarboxyPept-like_regulatory"/>
</dbReference>
<name>A0A9X2FB55_9BACT</name>
<reference evidence="1" key="1">
    <citation type="submission" date="2022-06" db="EMBL/GenBank/DDBJ databases">
        <title>Aeoliella straminimaris, a novel planctomycete from sediments.</title>
        <authorList>
            <person name="Vitorino I.R."/>
            <person name="Lage O.M."/>
        </authorList>
    </citation>
    <scope>NUCLEOTIDE SEQUENCE</scope>
    <source>
        <strain evidence="1">ICT_H6.2</strain>
    </source>
</reference>
<proteinExistence type="predicted"/>
<protein>
    <submittedName>
        <fullName evidence="1">DUF4198 domain-containing protein</fullName>
    </submittedName>
</protein>
<keyword evidence="2" id="KW-1185">Reference proteome</keyword>
<dbReference type="Proteomes" id="UP001155241">
    <property type="component" value="Unassembled WGS sequence"/>
</dbReference>
<dbReference type="RefSeq" id="WP_252851214.1">
    <property type="nucleotide sequence ID" value="NZ_JAMXLR010000017.1"/>
</dbReference>
<comment type="caution">
    <text evidence="1">The sequence shown here is derived from an EMBL/GenBank/DDBJ whole genome shotgun (WGS) entry which is preliminary data.</text>
</comment>
<evidence type="ECO:0000313" key="2">
    <source>
        <dbReference type="Proteomes" id="UP001155241"/>
    </source>
</evidence>